<gene>
    <name evidence="2" type="ORF">NVV43_30585</name>
</gene>
<proteinExistence type="predicted"/>
<sequence>RLRDVDTTPVVVKGVVFALSYNGNLTSLDLSSGQIMWKRELGSVNDFIFDVNRIYLVDQNDRVMELTIDGGVTLWTQS</sequence>
<dbReference type="SUPFAM" id="SSF50998">
    <property type="entry name" value="Quinoprotein alcohol dehydrogenase-like"/>
    <property type="match status" value="1"/>
</dbReference>
<dbReference type="AlphaFoldDB" id="A0AAW5N6G5"/>
<feature type="domain" description="Pyrrolo-quinoline quinone repeat" evidence="1">
    <location>
        <begin position="1"/>
        <end position="77"/>
    </location>
</feature>
<dbReference type="SMART" id="SM00564">
    <property type="entry name" value="PQQ"/>
    <property type="match status" value="1"/>
</dbReference>
<dbReference type="InterPro" id="IPR002372">
    <property type="entry name" value="PQQ_rpt_dom"/>
</dbReference>
<name>A0AAW5N6G5_9ESCH</name>
<evidence type="ECO:0000313" key="3">
    <source>
        <dbReference type="Proteomes" id="UP001206878"/>
    </source>
</evidence>
<dbReference type="Gene3D" id="2.40.10.480">
    <property type="match status" value="1"/>
</dbReference>
<reference evidence="2" key="1">
    <citation type="submission" date="2022-07" db="EMBL/GenBank/DDBJ databases">
        <title>Diversity of ethanolamine utilization by human commensal Escherichia coli.</title>
        <authorList>
            <person name="Jubelin G."/>
        </authorList>
    </citation>
    <scope>NUCLEOTIDE SEQUENCE</scope>
    <source>
        <strain evidence="2">S1</strain>
    </source>
</reference>
<dbReference type="InterPro" id="IPR018391">
    <property type="entry name" value="PQQ_b-propeller_rpt"/>
</dbReference>
<dbReference type="InterPro" id="IPR011047">
    <property type="entry name" value="Quinoprotein_ADH-like_sf"/>
</dbReference>
<protein>
    <submittedName>
        <fullName evidence="2">PQQ-binding-like beta-propeller repeat protein</fullName>
    </submittedName>
</protein>
<feature type="non-terminal residue" evidence="2">
    <location>
        <position position="1"/>
    </location>
</feature>
<dbReference type="Proteomes" id="UP001206878">
    <property type="component" value="Unassembled WGS sequence"/>
</dbReference>
<comment type="caution">
    <text evidence="2">The sequence shown here is derived from an EMBL/GenBank/DDBJ whole genome shotgun (WGS) entry which is preliminary data.</text>
</comment>
<evidence type="ECO:0000313" key="2">
    <source>
        <dbReference type="EMBL" id="MCR6679747.1"/>
    </source>
</evidence>
<accession>A0AAW5N6G5</accession>
<dbReference type="Pfam" id="PF13360">
    <property type="entry name" value="PQQ_2"/>
    <property type="match status" value="1"/>
</dbReference>
<feature type="non-terminal residue" evidence="2">
    <location>
        <position position="78"/>
    </location>
</feature>
<evidence type="ECO:0000259" key="1">
    <source>
        <dbReference type="Pfam" id="PF13360"/>
    </source>
</evidence>
<organism evidence="2 3">
    <name type="scientific">Escherichia marmotae</name>
    <dbReference type="NCBI Taxonomy" id="1499973"/>
    <lineage>
        <taxon>Bacteria</taxon>
        <taxon>Pseudomonadati</taxon>
        <taxon>Pseudomonadota</taxon>
        <taxon>Gammaproteobacteria</taxon>
        <taxon>Enterobacterales</taxon>
        <taxon>Enterobacteriaceae</taxon>
        <taxon>Escherichia</taxon>
    </lineage>
</organism>
<dbReference type="EMBL" id="JANPXH010001719">
    <property type="protein sequence ID" value="MCR6679747.1"/>
    <property type="molecule type" value="Genomic_DNA"/>
</dbReference>